<dbReference type="Gene3D" id="3.30.160.60">
    <property type="entry name" value="Classic Zinc Finger"/>
    <property type="match status" value="1"/>
</dbReference>
<evidence type="ECO:0000256" key="6">
    <source>
        <dbReference type="ARBA" id="ARBA00023316"/>
    </source>
</evidence>
<proteinExistence type="inferred from homology"/>
<protein>
    <recommendedName>
        <fullName evidence="7">Endolytic murein transglycosylase</fullName>
        <ecNumber evidence="7">4.2.2.29</ecNumber>
    </recommendedName>
    <alternativeName>
        <fullName evidence="7">Peptidoglycan lytic transglycosylase</fullName>
    </alternativeName>
    <alternativeName>
        <fullName evidence="7">Peptidoglycan polymerization terminase</fullName>
    </alternativeName>
</protein>
<keyword evidence="5 7" id="KW-0456">Lyase</keyword>
<keyword evidence="3 7" id="KW-1133">Transmembrane helix</keyword>
<dbReference type="OrthoDB" id="9814591at2"/>
<feature type="site" description="Important for catalytic activity" evidence="7">
    <location>
        <position position="219"/>
    </location>
</feature>
<dbReference type="PANTHER" id="PTHR30518:SF2">
    <property type="entry name" value="ENDOLYTIC MUREIN TRANSGLYCOSYLASE"/>
    <property type="match status" value="1"/>
</dbReference>
<evidence type="ECO:0000256" key="5">
    <source>
        <dbReference type="ARBA" id="ARBA00023239"/>
    </source>
</evidence>
<dbReference type="GO" id="GO:0005886">
    <property type="term" value="C:plasma membrane"/>
    <property type="evidence" value="ECO:0007669"/>
    <property type="project" value="UniProtKB-UniRule"/>
</dbReference>
<keyword evidence="6 7" id="KW-0961">Cell wall biogenesis/degradation</keyword>
<dbReference type="InterPro" id="IPR003770">
    <property type="entry name" value="MLTG-like"/>
</dbReference>
<reference evidence="8 9" key="1">
    <citation type="submission" date="2019-03" db="EMBL/GenBank/DDBJ databases">
        <title>Genomic Encyclopedia of Type Strains, Phase IV (KMG-IV): sequencing the most valuable type-strain genomes for metagenomic binning, comparative biology and taxonomic classification.</title>
        <authorList>
            <person name="Goeker M."/>
        </authorList>
    </citation>
    <scope>NUCLEOTIDE SEQUENCE [LARGE SCALE GENOMIC DNA]</scope>
    <source>
        <strain evidence="8 9">DSM 24455</strain>
    </source>
</reference>
<dbReference type="CDD" id="cd08010">
    <property type="entry name" value="MltG_like"/>
    <property type="match status" value="1"/>
</dbReference>
<dbReference type="AlphaFoldDB" id="A0A4R7KS17"/>
<dbReference type="EC" id="4.2.2.29" evidence="7"/>
<evidence type="ECO:0000313" key="8">
    <source>
        <dbReference type="EMBL" id="TDT58463.1"/>
    </source>
</evidence>
<dbReference type="Proteomes" id="UP000295325">
    <property type="component" value="Unassembled WGS sequence"/>
</dbReference>
<sequence>MKRIIIFISLLFILAIIASTSIHIIRRYSQTINTGSVYLVIKEGQSLEDISKILLDRKVIRSSRYFIYYGKIKGFDKKIKPGNYILSPGLKVEGIFKKFQSGISDFEIVTIPEGFTLYQIASRLEERNLVKKDSFINIKLDEIDRRKLITPGKGVYYEAEGFLFPDTYYVPKDLSEKEIAELMFHRFESVFSEKYGQRAKELGLSINDVVTIASLIEREAANDEERKRISGVIYNRIKREMPLQIDASVIYAITKGERNIGRLYKSNLKFESKYNTYLYRGLPPGPIASPGRLSIEAALYPEEHDYLYYVLGNNGHVFSRTYEEHVKNVNKYIK</sequence>
<dbReference type="NCBIfam" id="TIGR00247">
    <property type="entry name" value="endolytic transglycosylase MltG"/>
    <property type="match status" value="1"/>
</dbReference>
<dbReference type="HAMAP" id="MF_02065">
    <property type="entry name" value="MltG"/>
    <property type="match status" value="1"/>
</dbReference>
<dbReference type="Pfam" id="PF02618">
    <property type="entry name" value="YceG"/>
    <property type="match status" value="1"/>
</dbReference>
<evidence type="ECO:0000256" key="1">
    <source>
        <dbReference type="ARBA" id="ARBA00022475"/>
    </source>
</evidence>
<dbReference type="GO" id="GO:0008932">
    <property type="term" value="F:lytic endotransglycosylase activity"/>
    <property type="evidence" value="ECO:0007669"/>
    <property type="project" value="UniProtKB-UniRule"/>
</dbReference>
<keyword evidence="1 7" id="KW-1003">Cell membrane</keyword>
<keyword evidence="2 7" id="KW-0812">Transmembrane</keyword>
<dbReference type="RefSeq" id="WP_133628259.1">
    <property type="nucleotide sequence ID" value="NZ_SOAZ01000011.1"/>
</dbReference>
<organism evidence="8 9">
    <name type="scientific">Fonticella tunisiensis</name>
    <dbReference type="NCBI Taxonomy" id="1096341"/>
    <lineage>
        <taxon>Bacteria</taxon>
        <taxon>Bacillati</taxon>
        <taxon>Bacillota</taxon>
        <taxon>Clostridia</taxon>
        <taxon>Eubacteriales</taxon>
        <taxon>Clostridiaceae</taxon>
        <taxon>Fonticella</taxon>
    </lineage>
</organism>
<name>A0A4R7KS17_9CLOT</name>
<dbReference type="GO" id="GO:0071555">
    <property type="term" value="P:cell wall organization"/>
    <property type="evidence" value="ECO:0007669"/>
    <property type="project" value="UniProtKB-KW"/>
</dbReference>
<accession>A0A4R7KS17</accession>
<keyword evidence="9" id="KW-1185">Reference proteome</keyword>
<gene>
    <name evidence="7" type="primary">mltG</name>
    <name evidence="8" type="ORF">EDD71_111114</name>
</gene>
<comment type="catalytic activity">
    <reaction evidence="7">
        <text>a peptidoglycan chain = a peptidoglycan chain with N-acetyl-1,6-anhydromuramyl-[peptide] at the reducing end + a peptidoglycan chain with N-acetylglucosamine at the non-reducing end.</text>
        <dbReference type="EC" id="4.2.2.29"/>
    </reaction>
</comment>
<comment type="caution">
    <text evidence="8">The sequence shown here is derived from an EMBL/GenBank/DDBJ whole genome shotgun (WGS) entry which is preliminary data.</text>
</comment>
<evidence type="ECO:0000256" key="3">
    <source>
        <dbReference type="ARBA" id="ARBA00022989"/>
    </source>
</evidence>
<dbReference type="GO" id="GO:0009252">
    <property type="term" value="P:peptidoglycan biosynthetic process"/>
    <property type="evidence" value="ECO:0007669"/>
    <property type="project" value="UniProtKB-UniRule"/>
</dbReference>
<dbReference type="PANTHER" id="PTHR30518">
    <property type="entry name" value="ENDOLYTIC MUREIN TRANSGLYCOSYLASE"/>
    <property type="match status" value="1"/>
</dbReference>
<comment type="similarity">
    <text evidence="7">Belongs to the transglycosylase MltG family.</text>
</comment>
<dbReference type="EMBL" id="SOAZ01000011">
    <property type="protein sequence ID" value="TDT58463.1"/>
    <property type="molecule type" value="Genomic_DNA"/>
</dbReference>
<evidence type="ECO:0000313" key="9">
    <source>
        <dbReference type="Proteomes" id="UP000295325"/>
    </source>
</evidence>
<comment type="function">
    <text evidence="7">Functions as a peptidoglycan terminase that cleaves nascent peptidoglycan strands endolytically to terminate their elongation.</text>
</comment>
<evidence type="ECO:0000256" key="4">
    <source>
        <dbReference type="ARBA" id="ARBA00023136"/>
    </source>
</evidence>
<keyword evidence="4 7" id="KW-0472">Membrane</keyword>
<evidence type="ECO:0000256" key="7">
    <source>
        <dbReference type="HAMAP-Rule" id="MF_02065"/>
    </source>
</evidence>
<evidence type="ECO:0000256" key="2">
    <source>
        <dbReference type="ARBA" id="ARBA00022692"/>
    </source>
</evidence>
<dbReference type="Gene3D" id="3.30.1490.480">
    <property type="entry name" value="Endolytic murein transglycosylase"/>
    <property type="match status" value="2"/>
</dbReference>